<dbReference type="InterPro" id="IPR012337">
    <property type="entry name" value="RNaseH-like_sf"/>
</dbReference>
<sequence>MAPRLSDADHEMMKGMIQNGEPTKQIAQSIPCDPRTVRKAKARYRLFEWTKAPPNRVGRYKKVAPYKQDVLLENLAQYPTTDRTQMVTFLHDEFEDDVSLSTISRSLKDARWTRKNCHPVAQQRNPELWDLYLYKLSKYKSYQMIFIDESGADRRVGYRKKGWAPSGVTPIQVGRFNREQSYQILAAYTQDGDFIEQLLHGCGRWPQPKSVLIMDNASFHHNDELEPMCAEAGVELLYLPPYSPDFNPIEEYFAELKNFIKKPGPELSELFKKDFQAFLQACVDAVGKRKASAKGHFRHAGLAIDEYMEQVP</sequence>
<accession>A0AAN6HI48</accession>
<dbReference type="EMBL" id="JAAMOD010000064">
    <property type="protein sequence ID" value="KAF5243177.1"/>
    <property type="molecule type" value="Genomic_DNA"/>
</dbReference>
<evidence type="ECO:0000259" key="1">
    <source>
        <dbReference type="Pfam" id="PF13358"/>
    </source>
</evidence>
<keyword evidence="3" id="KW-1185">Reference proteome</keyword>
<proteinExistence type="predicted"/>
<dbReference type="PANTHER" id="PTHR46564">
    <property type="entry name" value="TRANSPOSASE"/>
    <property type="match status" value="1"/>
</dbReference>
<comment type="caution">
    <text evidence="2">The sequence shown here is derived from an EMBL/GenBank/DDBJ whole genome shotgun (WGS) entry which is preliminary data.</text>
</comment>
<dbReference type="Pfam" id="PF13358">
    <property type="entry name" value="DDE_3"/>
    <property type="match status" value="1"/>
</dbReference>
<feature type="domain" description="Tc1-like transposase DDE" evidence="1">
    <location>
        <begin position="193"/>
        <end position="262"/>
    </location>
</feature>
<dbReference type="AlphaFoldDB" id="A0AAN6HI48"/>
<dbReference type="GO" id="GO:0003676">
    <property type="term" value="F:nucleic acid binding"/>
    <property type="evidence" value="ECO:0007669"/>
    <property type="project" value="InterPro"/>
</dbReference>
<dbReference type="InterPro" id="IPR009057">
    <property type="entry name" value="Homeodomain-like_sf"/>
</dbReference>
<dbReference type="SUPFAM" id="SSF53098">
    <property type="entry name" value="Ribonuclease H-like"/>
    <property type="match status" value="1"/>
</dbReference>
<dbReference type="Proteomes" id="UP000537989">
    <property type="component" value="Unassembled WGS sequence"/>
</dbReference>
<reference evidence="2 3" key="1">
    <citation type="submission" date="2020-02" db="EMBL/GenBank/DDBJ databases">
        <title>Identification and distribution of gene clusters putatively required for synthesis of sphingolipid metabolism inhibitors in phylogenetically diverse species of the filamentous fungus Fusarium.</title>
        <authorList>
            <person name="Kim H.-S."/>
            <person name="Busman M."/>
            <person name="Brown D.W."/>
            <person name="Divon H."/>
            <person name="Uhlig S."/>
            <person name="Proctor R.H."/>
        </authorList>
    </citation>
    <scope>NUCLEOTIDE SEQUENCE [LARGE SCALE GENOMIC DNA]</scope>
    <source>
        <strain evidence="2 3">NRRL 2903</strain>
    </source>
</reference>
<evidence type="ECO:0000313" key="2">
    <source>
        <dbReference type="EMBL" id="KAF5243177.1"/>
    </source>
</evidence>
<organism evidence="2 3">
    <name type="scientific">Fusarium austroamericanum</name>
    <dbReference type="NCBI Taxonomy" id="282268"/>
    <lineage>
        <taxon>Eukaryota</taxon>
        <taxon>Fungi</taxon>
        <taxon>Dikarya</taxon>
        <taxon>Ascomycota</taxon>
        <taxon>Pezizomycotina</taxon>
        <taxon>Sordariomycetes</taxon>
        <taxon>Hypocreomycetidae</taxon>
        <taxon>Hypocreales</taxon>
        <taxon>Nectriaceae</taxon>
        <taxon>Fusarium</taxon>
    </lineage>
</organism>
<name>A0AAN6HI48_FUSAU</name>
<dbReference type="PANTHER" id="PTHR46564:SF1">
    <property type="entry name" value="TRANSPOSASE"/>
    <property type="match status" value="1"/>
</dbReference>
<dbReference type="Gene3D" id="3.30.420.10">
    <property type="entry name" value="Ribonuclease H-like superfamily/Ribonuclease H"/>
    <property type="match status" value="1"/>
</dbReference>
<evidence type="ECO:0000313" key="3">
    <source>
        <dbReference type="Proteomes" id="UP000537989"/>
    </source>
</evidence>
<dbReference type="InterPro" id="IPR036397">
    <property type="entry name" value="RNaseH_sf"/>
</dbReference>
<protein>
    <recommendedName>
        <fullName evidence="1">Tc1-like transposase DDE domain-containing protein</fullName>
    </recommendedName>
</protein>
<dbReference type="SUPFAM" id="SSF46689">
    <property type="entry name" value="Homeodomain-like"/>
    <property type="match status" value="1"/>
</dbReference>
<gene>
    <name evidence="2" type="ORF">FAUST_2979</name>
</gene>
<dbReference type="InterPro" id="IPR038717">
    <property type="entry name" value="Tc1-like_DDE_dom"/>
</dbReference>